<feature type="binding site" evidence="8">
    <location>
        <position position="223"/>
    </location>
    <ligand>
        <name>substrate</name>
    </ligand>
</feature>
<proteinExistence type="inferred from homology"/>
<dbReference type="PANTHER" id="PTHR21581">
    <property type="entry name" value="D-ALANYL-D-ALANINE CARBOXYPEPTIDASE"/>
    <property type="match status" value="1"/>
</dbReference>
<feature type="active site" description="Acyl-ester intermediate" evidence="7">
    <location>
        <position position="59"/>
    </location>
</feature>
<feature type="active site" evidence="7">
    <location>
        <position position="121"/>
    </location>
</feature>
<protein>
    <recommendedName>
        <fullName evidence="10">Peptidase S11 D-alanyl-D-alanine carboxypeptidase A N-terminal domain-containing protein</fullName>
    </recommendedName>
</protein>
<dbReference type="GO" id="GO:0009252">
    <property type="term" value="P:peptidoglycan biosynthetic process"/>
    <property type="evidence" value="ECO:0007669"/>
    <property type="project" value="UniProtKB-KW"/>
</dbReference>
<evidence type="ECO:0000259" key="10">
    <source>
        <dbReference type="Pfam" id="PF00768"/>
    </source>
</evidence>
<keyword evidence="4" id="KW-0133">Cell shape</keyword>
<comment type="similarity">
    <text evidence="1 9">Belongs to the peptidase S11 family.</text>
</comment>
<accession>A0A1Z3N875</accession>
<evidence type="ECO:0000256" key="1">
    <source>
        <dbReference type="ARBA" id="ARBA00007164"/>
    </source>
</evidence>
<evidence type="ECO:0000313" key="12">
    <source>
        <dbReference type="Proteomes" id="UP000197003"/>
    </source>
</evidence>
<keyword evidence="2" id="KW-0732">Signal</keyword>
<dbReference type="EMBL" id="CP020946">
    <property type="protein sequence ID" value="ASD63683.1"/>
    <property type="molecule type" value="Genomic_DNA"/>
</dbReference>
<evidence type="ECO:0000256" key="2">
    <source>
        <dbReference type="ARBA" id="ARBA00022729"/>
    </source>
</evidence>
<dbReference type="InterPro" id="IPR001967">
    <property type="entry name" value="Peptidase_S11_N"/>
</dbReference>
<gene>
    <name evidence="11" type="ORF">B9G79_08905</name>
</gene>
<evidence type="ECO:0000256" key="9">
    <source>
        <dbReference type="RuleBase" id="RU004016"/>
    </source>
</evidence>
<dbReference type="OrthoDB" id="5291989at2"/>
<dbReference type="GO" id="GO:0009002">
    <property type="term" value="F:serine-type D-Ala-D-Ala carboxypeptidase activity"/>
    <property type="evidence" value="ECO:0007669"/>
    <property type="project" value="InterPro"/>
</dbReference>
<keyword evidence="5" id="KW-0573">Peptidoglycan synthesis</keyword>
<evidence type="ECO:0000256" key="3">
    <source>
        <dbReference type="ARBA" id="ARBA00022801"/>
    </source>
</evidence>
<dbReference type="GO" id="GO:0008360">
    <property type="term" value="P:regulation of cell shape"/>
    <property type="evidence" value="ECO:0007669"/>
    <property type="project" value="UniProtKB-KW"/>
</dbReference>
<dbReference type="PRINTS" id="PR00725">
    <property type="entry name" value="DADACBPTASE1"/>
</dbReference>
<evidence type="ECO:0000256" key="6">
    <source>
        <dbReference type="ARBA" id="ARBA00023316"/>
    </source>
</evidence>
<sequence length="286" mass="31434">MYDGFMEYLKGLLLLLVCLFSGKAQALPSVNALSWVLLDASSGQILAELNKDQPLPPASLTKVMTAYMVLSAIREGRLSRMDRARVSASAVILRPEESSMYLKVGESVTVDELLRGLIVASANDAALVLAEVVSGSQKAFAEQMNKTAKSLGMTQSLFANASGLYTEKHYSTAQDLGLLAVRISQEFPEYFEYSSSKELTFRDFQKKNTNDLLFSKLPVDGMKTGHIKAAGWCVMVSARKNKRPDKKSGRYIAVVLGAPSNHDRFAAGRTLLEFAFSQPRILKETF</sequence>
<dbReference type="Pfam" id="PF00768">
    <property type="entry name" value="Peptidase_S11"/>
    <property type="match status" value="1"/>
</dbReference>
<dbReference type="Proteomes" id="UP000197003">
    <property type="component" value="Chromosome"/>
</dbReference>
<dbReference type="SUPFAM" id="SSF56601">
    <property type="entry name" value="beta-lactamase/transpeptidase-like"/>
    <property type="match status" value="1"/>
</dbReference>
<reference evidence="11 12" key="1">
    <citation type="submission" date="2017-04" db="EMBL/GenBank/DDBJ databases">
        <title>Whole genome sequence of Bdellovibrio bacteriovorus strain SSB218315.</title>
        <authorList>
            <person name="Oyedara O."/>
            <person name="Rodriguez-Perez M.A."/>
        </authorList>
    </citation>
    <scope>NUCLEOTIDE SEQUENCE [LARGE SCALE GENOMIC DNA]</scope>
    <source>
        <strain evidence="11 12">SSB218315</strain>
    </source>
</reference>
<dbReference type="PANTHER" id="PTHR21581:SF6">
    <property type="entry name" value="TRAFFICKING PROTEIN PARTICLE COMPLEX SUBUNIT 12"/>
    <property type="match status" value="1"/>
</dbReference>
<dbReference type="AlphaFoldDB" id="A0A1Z3N875"/>
<dbReference type="GO" id="GO:0071555">
    <property type="term" value="P:cell wall organization"/>
    <property type="evidence" value="ECO:0007669"/>
    <property type="project" value="UniProtKB-KW"/>
</dbReference>
<dbReference type="Gene3D" id="3.40.710.10">
    <property type="entry name" value="DD-peptidase/beta-lactamase superfamily"/>
    <property type="match status" value="1"/>
</dbReference>
<evidence type="ECO:0000256" key="4">
    <source>
        <dbReference type="ARBA" id="ARBA00022960"/>
    </source>
</evidence>
<feature type="domain" description="Peptidase S11 D-alanyl-D-alanine carboxypeptidase A N-terminal" evidence="10">
    <location>
        <begin position="24"/>
        <end position="259"/>
    </location>
</feature>
<evidence type="ECO:0000256" key="7">
    <source>
        <dbReference type="PIRSR" id="PIRSR618044-1"/>
    </source>
</evidence>
<name>A0A1Z3N875_BDEBC</name>
<feature type="active site" description="Proton acceptor" evidence="7">
    <location>
        <position position="62"/>
    </location>
</feature>
<organism evidence="11 12">
    <name type="scientific">Bdellovibrio bacteriovorus</name>
    <dbReference type="NCBI Taxonomy" id="959"/>
    <lineage>
        <taxon>Bacteria</taxon>
        <taxon>Pseudomonadati</taxon>
        <taxon>Bdellovibrionota</taxon>
        <taxon>Bdellovibrionia</taxon>
        <taxon>Bdellovibrionales</taxon>
        <taxon>Pseudobdellovibrionaceae</taxon>
        <taxon>Bdellovibrio</taxon>
    </lineage>
</organism>
<dbReference type="InterPro" id="IPR012338">
    <property type="entry name" value="Beta-lactam/transpept-like"/>
</dbReference>
<evidence type="ECO:0000313" key="11">
    <source>
        <dbReference type="EMBL" id="ASD63683.1"/>
    </source>
</evidence>
<dbReference type="GO" id="GO:0006508">
    <property type="term" value="P:proteolysis"/>
    <property type="evidence" value="ECO:0007669"/>
    <property type="project" value="InterPro"/>
</dbReference>
<keyword evidence="6" id="KW-0961">Cell wall biogenesis/degradation</keyword>
<keyword evidence="3" id="KW-0378">Hydrolase</keyword>
<evidence type="ECO:0000256" key="8">
    <source>
        <dbReference type="PIRSR" id="PIRSR618044-2"/>
    </source>
</evidence>
<evidence type="ECO:0000256" key="5">
    <source>
        <dbReference type="ARBA" id="ARBA00022984"/>
    </source>
</evidence>
<dbReference type="InterPro" id="IPR018044">
    <property type="entry name" value="Peptidase_S11"/>
</dbReference>